<evidence type="ECO:0000256" key="1">
    <source>
        <dbReference type="ARBA" id="ARBA00004418"/>
    </source>
</evidence>
<dbReference type="Proteomes" id="UP001595476">
    <property type="component" value="Unassembled WGS sequence"/>
</dbReference>
<name>A0ABV7HCB0_9GAMM</name>
<dbReference type="InterPro" id="IPR052211">
    <property type="entry name" value="Cpx_auxiliary_protein"/>
</dbReference>
<comment type="subcellular location">
    <subcellularLocation>
        <location evidence="1">Periplasm</location>
    </subcellularLocation>
</comment>
<evidence type="ECO:0000313" key="6">
    <source>
        <dbReference type="EMBL" id="MFC3151548.1"/>
    </source>
</evidence>
<evidence type="ECO:0000256" key="2">
    <source>
        <dbReference type="ARBA" id="ARBA00008441"/>
    </source>
</evidence>
<keyword evidence="4" id="KW-0574">Periplasm</keyword>
<dbReference type="CDD" id="cd09916">
    <property type="entry name" value="CpxP_like"/>
    <property type="match status" value="1"/>
</dbReference>
<comment type="similarity">
    <text evidence="2">Belongs to the CpxP/Spy family.</text>
</comment>
<dbReference type="RefSeq" id="WP_386720515.1">
    <property type="nucleotide sequence ID" value="NZ_JBHRSZ010000004.1"/>
</dbReference>
<accession>A0ABV7HCB0</accession>
<dbReference type="PANTHER" id="PTHR38102">
    <property type="entry name" value="PERIPLASMIC CHAPERONE SPY"/>
    <property type="match status" value="1"/>
</dbReference>
<dbReference type="Gene3D" id="1.20.120.1490">
    <property type="match status" value="1"/>
</dbReference>
<keyword evidence="7" id="KW-1185">Reference proteome</keyword>
<protein>
    <submittedName>
        <fullName evidence="6">Spy/CpxP family protein refolding chaperone</fullName>
    </submittedName>
</protein>
<reference evidence="7" key="1">
    <citation type="journal article" date="2019" name="Int. J. Syst. Evol. Microbiol.">
        <title>The Global Catalogue of Microorganisms (GCM) 10K type strain sequencing project: providing services to taxonomists for standard genome sequencing and annotation.</title>
        <authorList>
            <consortium name="The Broad Institute Genomics Platform"/>
            <consortium name="The Broad Institute Genome Sequencing Center for Infectious Disease"/>
            <person name="Wu L."/>
            <person name="Ma J."/>
        </authorList>
    </citation>
    <scope>NUCLEOTIDE SEQUENCE [LARGE SCALE GENOMIC DNA]</scope>
    <source>
        <strain evidence="7">KCTC 52438</strain>
    </source>
</reference>
<dbReference type="PIRSF" id="PIRSF034445">
    <property type="entry name" value="CpxP_Spy"/>
    <property type="match status" value="1"/>
</dbReference>
<sequence length="150" mass="17074">MKKATKAILLAGVLTLSLPVLAFRGGMGDGFDGRHHDPMQKFERMSLMLDLTDEQIAQVRPVIEQQMKDKVERHNRKDSMRDLRKAIDNGASQAEIEAIADKAASAVKQRILDRAKVMSAMNQVLTPEQKEKLEKLKSLRENRMSRHMKH</sequence>
<dbReference type="InterPro" id="IPR012899">
    <property type="entry name" value="LTXXQ"/>
</dbReference>
<gene>
    <name evidence="6" type="ORF">ACFOEK_10965</name>
</gene>
<keyword evidence="3 5" id="KW-0732">Signal</keyword>
<proteinExistence type="inferred from homology"/>
<feature type="signal peptide" evidence="5">
    <location>
        <begin position="1"/>
        <end position="22"/>
    </location>
</feature>
<dbReference type="Pfam" id="PF07813">
    <property type="entry name" value="LTXXQ"/>
    <property type="match status" value="1"/>
</dbReference>
<evidence type="ECO:0000313" key="7">
    <source>
        <dbReference type="Proteomes" id="UP001595476"/>
    </source>
</evidence>
<feature type="chain" id="PRO_5047420443" evidence="5">
    <location>
        <begin position="23"/>
        <end position="150"/>
    </location>
</feature>
<comment type="caution">
    <text evidence="6">The sequence shown here is derived from an EMBL/GenBank/DDBJ whole genome shotgun (WGS) entry which is preliminary data.</text>
</comment>
<evidence type="ECO:0000256" key="5">
    <source>
        <dbReference type="SAM" id="SignalP"/>
    </source>
</evidence>
<dbReference type="PANTHER" id="PTHR38102:SF1">
    <property type="entry name" value="PERIPLASMIC CHAPERONE SPY"/>
    <property type="match status" value="1"/>
</dbReference>
<organism evidence="6 7">
    <name type="scientific">Litoribrevibacter euphylliae</name>
    <dbReference type="NCBI Taxonomy" id="1834034"/>
    <lineage>
        <taxon>Bacteria</taxon>
        <taxon>Pseudomonadati</taxon>
        <taxon>Pseudomonadota</taxon>
        <taxon>Gammaproteobacteria</taxon>
        <taxon>Oceanospirillales</taxon>
        <taxon>Oceanospirillaceae</taxon>
        <taxon>Litoribrevibacter</taxon>
    </lineage>
</organism>
<evidence type="ECO:0000256" key="3">
    <source>
        <dbReference type="ARBA" id="ARBA00022729"/>
    </source>
</evidence>
<dbReference type="EMBL" id="JBHRSZ010000004">
    <property type="protein sequence ID" value="MFC3151548.1"/>
    <property type="molecule type" value="Genomic_DNA"/>
</dbReference>
<evidence type="ECO:0000256" key="4">
    <source>
        <dbReference type="ARBA" id="ARBA00022764"/>
    </source>
</evidence>